<comment type="caution">
    <text evidence="2">The sequence shown here is derived from an EMBL/GenBank/DDBJ whole genome shotgun (WGS) entry which is preliminary data.</text>
</comment>
<dbReference type="SUPFAM" id="SSF49464">
    <property type="entry name" value="Carboxypeptidase regulatory domain-like"/>
    <property type="match status" value="1"/>
</dbReference>
<dbReference type="InterPro" id="IPR008969">
    <property type="entry name" value="CarboxyPept-like_regulatory"/>
</dbReference>
<organism evidence="2 3">
    <name type="scientific">Gangjinia marincola</name>
    <dbReference type="NCBI Taxonomy" id="578463"/>
    <lineage>
        <taxon>Bacteria</taxon>
        <taxon>Pseudomonadati</taxon>
        <taxon>Bacteroidota</taxon>
        <taxon>Flavobacteriia</taxon>
        <taxon>Flavobacteriales</taxon>
        <taxon>Flavobacteriaceae</taxon>
        <taxon>Gangjinia</taxon>
    </lineage>
</organism>
<accession>A0ABN1MDN3</accession>
<dbReference type="Proteomes" id="UP001500507">
    <property type="component" value="Unassembled WGS sequence"/>
</dbReference>
<dbReference type="RefSeq" id="WP_343762889.1">
    <property type="nucleotide sequence ID" value="NZ_BAAAFG010000001.1"/>
</dbReference>
<feature type="signal peptide" evidence="1">
    <location>
        <begin position="1"/>
        <end position="19"/>
    </location>
</feature>
<name>A0ABN1MDN3_9FLAO</name>
<evidence type="ECO:0008006" key="4">
    <source>
        <dbReference type="Google" id="ProtNLM"/>
    </source>
</evidence>
<keyword evidence="3" id="KW-1185">Reference proteome</keyword>
<proteinExistence type="predicted"/>
<evidence type="ECO:0000256" key="1">
    <source>
        <dbReference type="SAM" id="SignalP"/>
    </source>
</evidence>
<dbReference type="EMBL" id="BAAAFG010000001">
    <property type="protein sequence ID" value="GAA0871151.1"/>
    <property type="molecule type" value="Genomic_DNA"/>
</dbReference>
<keyword evidence="1" id="KW-0732">Signal</keyword>
<sequence>MKRLLLFFFIGSISFIAFGQDSIVSAKVRDLKTKKPIAYATIQFGKNSGTITNNEGLFTVDTSRMSNTDSIAISSIGYENYVFAKNKEVDSIIFLVPKVEELDQVFLTSKELDVDEIIDLVEENLEKNFPSVIAKRKMFMRSSSTNHVQEVTFDLQNSTIPEFTKPFFDSLSGMGEGYYYKYEDILGEALLKGERAKIDPIKATSITDENATDISEDLIEELKEIIKKRTKKDSYYKIKMGLIGFTVDNDDFKSDDSSTGDSSQGVKISINEEGSDIYIKDRAIDLKNALKSNFAYAESLLNVIEDNNKYKFIKDGIVSDGEMILYRIKFDSKRRSGFKGELYVNVEDFGVARIVFKNKRKLEGLSLFGFGYKKFLYAGEWVYERSATGYIPSFIRFEEGMTAFVDRNFKIIEKNDNVSGRKRQNKTSVDLTVTTSSTDVHEILFYDNKTITAEAFDAFKVQEVYKPIVLDAYDAQIWSGYSIIEPNRAFKSFRANSGE</sequence>
<evidence type="ECO:0000313" key="3">
    <source>
        <dbReference type="Proteomes" id="UP001500507"/>
    </source>
</evidence>
<reference evidence="2 3" key="1">
    <citation type="journal article" date="2019" name="Int. J. Syst. Evol. Microbiol.">
        <title>The Global Catalogue of Microorganisms (GCM) 10K type strain sequencing project: providing services to taxonomists for standard genome sequencing and annotation.</title>
        <authorList>
            <consortium name="The Broad Institute Genomics Platform"/>
            <consortium name="The Broad Institute Genome Sequencing Center for Infectious Disease"/>
            <person name="Wu L."/>
            <person name="Ma J."/>
        </authorList>
    </citation>
    <scope>NUCLEOTIDE SEQUENCE [LARGE SCALE GENOMIC DNA]</scope>
    <source>
        <strain evidence="2 3">JCM 16082</strain>
    </source>
</reference>
<feature type="chain" id="PRO_5046849260" description="Carboxypeptidase-like regulatory domain-containing protein" evidence="1">
    <location>
        <begin position="20"/>
        <end position="499"/>
    </location>
</feature>
<evidence type="ECO:0000313" key="2">
    <source>
        <dbReference type="EMBL" id="GAA0871151.1"/>
    </source>
</evidence>
<protein>
    <recommendedName>
        <fullName evidence="4">Carboxypeptidase-like regulatory domain-containing protein</fullName>
    </recommendedName>
</protein>
<dbReference type="Pfam" id="PF13715">
    <property type="entry name" value="CarbopepD_reg_2"/>
    <property type="match status" value="1"/>
</dbReference>
<gene>
    <name evidence="2" type="ORF">GCM10009117_02960</name>
</gene>